<dbReference type="InterPro" id="IPR036116">
    <property type="entry name" value="FN3_sf"/>
</dbReference>
<dbReference type="PANTHER" id="PTHR31339:SF9">
    <property type="entry name" value="PLASMIN AND FIBRONECTIN-BINDING PROTEIN A"/>
    <property type="match status" value="1"/>
</dbReference>
<dbReference type="GO" id="GO:0004650">
    <property type="term" value="F:polygalacturonase activity"/>
    <property type="evidence" value="ECO:0007669"/>
    <property type="project" value="InterPro"/>
</dbReference>
<reference evidence="9" key="1">
    <citation type="submission" date="2023-02" db="EMBL/GenBank/DDBJ databases">
        <title>Proposal of a novel subspecies: Alicyclobacillus hesperidum subspecies aegle.</title>
        <authorList>
            <person name="Goto K."/>
            <person name="Fujii T."/>
            <person name="Yasui K."/>
            <person name="Mochida K."/>
            <person name="Kato-Tanaka Y."/>
            <person name="Morohoshi S."/>
            <person name="An S.Y."/>
            <person name="Kasai H."/>
            <person name="Yokota A."/>
        </authorList>
    </citation>
    <scope>NUCLEOTIDE SEQUENCE</scope>
    <source>
        <strain evidence="9">DSM 12766</strain>
    </source>
</reference>
<evidence type="ECO:0000259" key="7">
    <source>
        <dbReference type="PROSITE" id="PS50025"/>
    </source>
</evidence>
<dbReference type="CDD" id="cd00110">
    <property type="entry name" value="LamG"/>
    <property type="match status" value="1"/>
</dbReference>
<comment type="subcellular location">
    <subcellularLocation>
        <location evidence="1">Cell projection</location>
    </subcellularLocation>
</comment>
<dbReference type="InterPro" id="IPR013320">
    <property type="entry name" value="ConA-like_dom_sf"/>
</dbReference>
<dbReference type="SUPFAM" id="SSF51126">
    <property type="entry name" value="Pectin lyase-like"/>
    <property type="match status" value="1"/>
</dbReference>
<dbReference type="InterPro" id="IPR006626">
    <property type="entry name" value="PbH1"/>
</dbReference>
<name>A0AA37U2N8_9BACL</name>
<dbReference type="PROSITE" id="PS00502">
    <property type="entry name" value="POLYGALACTURONASE"/>
    <property type="match status" value="1"/>
</dbReference>
<dbReference type="Gene3D" id="2.60.120.200">
    <property type="match status" value="1"/>
</dbReference>
<organism evidence="9 10">
    <name type="scientific">Alicyclobacillus hesperidum</name>
    <dbReference type="NCBI Taxonomy" id="89784"/>
    <lineage>
        <taxon>Bacteria</taxon>
        <taxon>Bacillati</taxon>
        <taxon>Bacillota</taxon>
        <taxon>Bacilli</taxon>
        <taxon>Bacillales</taxon>
        <taxon>Alicyclobacillaceae</taxon>
        <taxon>Alicyclobacillus</taxon>
    </lineage>
</organism>
<dbReference type="Pfam" id="PF00041">
    <property type="entry name" value="fn3"/>
    <property type="match status" value="1"/>
</dbReference>
<dbReference type="InterPro" id="IPR012334">
    <property type="entry name" value="Pectin_lyas_fold"/>
</dbReference>
<evidence type="ECO:0000259" key="8">
    <source>
        <dbReference type="PROSITE" id="PS50853"/>
    </source>
</evidence>
<dbReference type="PROSITE" id="PS50853">
    <property type="entry name" value="FN3"/>
    <property type="match status" value="1"/>
</dbReference>
<feature type="domain" description="Fibronectin type-III" evidence="8">
    <location>
        <begin position="45"/>
        <end position="128"/>
    </location>
</feature>
<evidence type="ECO:0000256" key="1">
    <source>
        <dbReference type="ARBA" id="ARBA00004316"/>
    </source>
</evidence>
<dbReference type="PANTHER" id="PTHR31339">
    <property type="entry name" value="PECTIN LYASE-RELATED"/>
    <property type="match status" value="1"/>
</dbReference>
<evidence type="ECO:0008006" key="11">
    <source>
        <dbReference type="Google" id="ProtNLM"/>
    </source>
</evidence>
<evidence type="ECO:0000256" key="5">
    <source>
        <dbReference type="ARBA" id="ARBA00023295"/>
    </source>
</evidence>
<evidence type="ECO:0000256" key="4">
    <source>
        <dbReference type="ARBA" id="ARBA00023273"/>
    </source>
</evidence>
<keyword evidence="4" id="KW-0966">Cell projection</keyword>
<dbReference type="GO" id="GO:0005975">
    <property type="term" value="P:carbohydrate metabolic process"/>
    <property type="evidence" value="ECO:0007669"/>
    <property type="project" value="InterPro"/>
</dbReference>
<dbReference type="InterPro" id="IPR011050">
    <property type="entry name" value="Pectin_lyase_fold/virulence"/>
</dbReference>
<dbReference type="Pfam" id="PF00295">
    <property type="entry name" value="Glyco_hydro_28"/>
    <property type="match status" value="1"/>
</dbReference>
<dbReference type="Gene3D" id="2.60.40.10">
    <property type="entry name" value="Immunoglobulins"/>
    <property type="match status" value="1"/>
</dbReference>
<proteinExistence type="inferred from homology"/>
<dbReference type="InterPro" id="IPR051801">
    <property type="entry name" value="GH28_Enzymes"/>
</dbReference>
<evidence type="ECO:0000313" key="10">
    <source>
        <dbReference type="Proteomes" id="UP001157137"/>
    </source>
</evidence>
<accession>A0AA37U2N8</accession>
<dbReference type="InterPro" id="IPR001791">
    <property type="entry name" value="Laminin_G"/>
</dbReference>
<feature type="domain" description="Laminin G" evidence="7">
    <location>
        <begin position="558"/>
        <end position="739"/>
    </location>
</feature>
<evidence type="ECO:0000256" key="6">
    <source>
        <dbReference type="RuleBase" id="RU361169"/>
    </source>
</evidence>
<dbReference type="AlphaFoldDB" id="A0AA37U2N8"/>
<dbReference type="PROSITE" id="PS50025">
    <property type="entry name" value="LAM_G_DOMAIN"/>
    <property type="match status" value="1"/>
</dbReference>
<dbReference type="Proteomes" id="UP001157137">
    <property type="component" value="Unassembled WGS sequence"/>
</dbReference>
<comment type="caution">
    <text evidence="9">The sequence shown here is derived from an EMBL/GenBank/DDBJ whole genome shotgun (WGS) entry which is preliminary data.</text>
</comment>
<dbReference type="InterPro" id="IPR003961">
    <property type="entry name" value="FN3_dom"/>
</dbReference>
<evidence type="ECO:0000313" key="9">
    <source>
        <dbReference type="EMBL" id="GLV14471.1"/>
    </source>
</evidence>
<dbReference type="SMART" id="SM00282">
    <property type="entry name" value="LamG"/>
    <property type="match status" value="1"/>
</dbReference>
<dbReference type="SUPFAM" id="SSF49899">
    <property type="entry name" value="Concanavalin A-like lectins/glucanases"/>
    <property type="match status" value="1"/>
</dbReference>
<dbReference type="Gene3D" id="2.160.20.10">
    <property type="entry name" value="Single-stranded right-handed beta-helix, Pectin lyase-like"/>
    <property type="match status" value="1"/>
</dbReference>
<dbReference type="Pfam" id="PF13385">
    <property type="entry name" value="Laminin_G_3"/>
    <property type="match status" value="1"/>
</dbReference>
<dbReference type="EMBL" id="BSRA01000012">
    <property type="protein sequence ID" value="GLV14471.1"/>
    <property type="molecule type" value="Genomic_DNA"/>
</dbReference>
<dbReference type="InterPro" id="IPR013783">
    <property type="entry name" value="Ig-like_fold"/>
</dbReference>
<comment type="similarity">
    <text evidence="2 6">Belongs to the glycosyl hydrolase 28 family.</text>
</comment>
<keyword evidence="3 6" id="KW-0378">Hydrolase</keyword>
<dbReference type="SUPFAM" id="SSF49265">
    <property type="entry name" value="Fibronectin type III"/>
    <property type="match status" value="1"/>
</dbReference>
<protein>
    <recommendedName>
        <fullName evidence="11">Polygalacturonase</fullName>
    </recommendedName>
</protein>
<gene>
    <name evidence="9" type="ORF">Heshes_21550</name>
</gene>
<evidence type="ECO:0000256" key="2">
    <source>
        <dbReference type="ARBA" id="ARBA00008834"/>
    </source>
</evidence>
<dbReference type="SMART" id="SM00060">
    <property type="entry name" value="FN3"/>
    <property type="match status" value="1"/>
</dbReference>
<evidence type="ECO:0000256" key="3">
    <source>
        <dbReference type="ARBA" id="ARBA00022801"/>
    </source>
</evidence>
<dbReference type="SMART" id="SM00710">
    <property type="entry name" value="PbH1"/>
    <property type="match status" value="7"/>
</dbReference>
<dbReference type="CDD" id="cd00063">
    <property type="entry name" value="FN3"/>
    <property type="match status" value="1"/>
</dbReference>
<sequence length="865" mass="91884">MGELDVKQLQRKHMRVMGALMSASVVLGLAPAMVLADTPSKLVSSPVGLQSYAVTSSLVDLIWQPEYNAGVTYAVYENGSQIGRVADSNFTVSDLQPNHTYSFQVATITGSGDVSKPSAAIVVKTLAQGKMVNVKQFGAIGDGKSDDTRALQRAIDAVPKGGTLYVPAGTYYTAPLQLKSDMTLYLAKGATLLGSSNIDAYKPIWSRWEGTEMYRYMSLITGDNVRNVTITGEGVIDGNGETPIHDNAGNTYGNWWSKQYKEPLSDPAVSLVQSPNYSQGLPYARPSLIEFLHSQNILIQGVTVQNSPSWTIHPVYCDHVTLADVHIVNPPTSDNTDGVDPDSVNGMQIIDDTFSVGDDDIAIKSGKDAEGRRIGIPSQNIVVRNCHMLNGHGVSIGSEMSGGVQNVLVENCDFDGTNAGLRIKTLRGRGGIVQNITFDHVSMSNIQAQAFIIDENYASNGSALPPGPVTDATPAIRNLNFDNITVNGAKQAMYFSGLAELPIQNIAFHNVAINGAGSGIQAENVEGVKMDNVSINGVPMFDGVNTIQDLTFQGILPSAATFLTGTQPIALPGNLVTNVGGTISASFASSADTGVNMPIVTGEGTNGNGVGVFFNADHRVEFQMHAGSQSVDLVSPQAYHDGLWHQVTATWDNAGDANLYIDGSLVASTTVAPATTVDGDPTVASPQVNPVAIASSMTVGGTTDASFMGQIKDVTIMNYPESPLSISGYHITNVSGGGVVSPEGLQVDAQQYNNRPYTFTWVPPYLIGDPFLQTTAGSRSGLSFDLHQDATVYVAYDATAKKPTWLKPFVDTGETLSNDVGETYEIYAKDFAAGEVSLGPVVDPKHTAMYTVFVGQGLPTTYQFR</sequence>
<dbReference type="InterPro" id="IPR000743">
    <property type="entry name" value="Glyco_hydro_28"/>
</dbReference>
<dbReference type="GO" id="GO:0042995">
    <property type="term" value="C:cell projection"/>
    <property type="evidence" value="ECO:0007669"/>
    <property type="project" value="UniProtKB-SubCell"/>
</dbReference>
<keyword evidence="5 6" id="KW-0326">Glycosidase</keyword>